<feature type="region of interest" description="Disordered" evidence="2">
    <location>
        <begin position="35"/>
        <end position="76"/>
    </location>
</feature>
<gene>
    <name evidence="4" type="ORF">FA14DRAFT_43843</name>
</gene>
<feature type="compositionally biased region" description="Basic and acidic residues" evidence="2">
    <location>
        <begin position="216"/>
        <end position="225"/>
    </location>
</feature>
<dbReference type="SMART" id="SM00535">
    <property type="entry name" value="RIBOc"/>
    <property type="match status" value="1"/>
</dbReference>
<accession>A0A316VJ80</accession>
<feature type="compositionally biased region" description="Low complexity" evidence="2">
    <location>
        <begin position="163"/>
        <end position="177"/>
    </location>
</feature>
<evidence type="ECO:0000256" key="1">
    <source>
        <dbReference type="ARBA" id="ARBA00022884"/>
    </source>
</evidence>
<dbReference type="Gene3D" id="1.10.1520.10">
    <property type="entry name" value="Ribonuclease III domain"/>
    <property type="match status" value="1"/>
</dbReference>
<sequence length="591" mass="66562">MNVIVYGTSCLPTLASTTSLRYLCSAKDIKSRSIMSSSKVQQQQQLQTNGNSTTNDAPIAPSNSVQSTQDSGNSDSVDITELQNIDLNQLLSSASGSFKNSIKTKRSLREKKASRKAVRRLRLLQIRASESTSKSEQEKTLASASKILNELLTSKNEQRKRPSSTNNSSNNNQPSPDDTNEWRRAMLRLFSIFRNGSSNEFSLDYRAGHAKERFTFEHTDSRYTQKSDNSSTATQGNEDSFFNPNLSKPATSDRITRALLNAHVTEQARQSQPETSSDEKTSVGIKSVPGSANAGFISMFSFEKTEMRYPPADRYPPPIPMIRDINIEIAATAFGLNRGCDVHWVQGKSNDHSDGVEAGGAWRKIMHGPEYFVQHMHSDRMDSGQGLEYLGDSVVNLVSRSLILERFPRRSMALYNLAVSWLVSNDVFGHIYVDAGLAEERQFIADVLMQQSKQHQLEQMRPILTTEQFQLRKNAPLPALQLPVIHHLKQADLFEAYVGAVYLTFGFRKASEWCSGLFEPWLDRIARTRDFLIPKHFSQAGEVQARIEERIREELRKEYEQQYQQSKQDGIFASAGNWFRSTFGPNKGNSN</sequence>
<dbReference type="PROSITE" id="PS50142">
    <property type="entry name" value="RNASE_3_2"/>
    <property type="match status" value="1"/>
</dbReference>
<dbReference type="PANTHER" id="PTHR11207:SF0">
    <property type="entry name" value="RIBONUCLEASE 3"/>
    <property type="match status" value="1"/>
</dbReference>
<dbReference type="GO" id="GO:0006369">
    <property type="term" value="P:termination of RNA polymerase II transcription"/>
    <property type="evidence" value="ECO:0007669"/>
    <property type="project" value="TreeGrafter"/>
</dbReference>
<dbReference type="AlphaFoldDB" id="A0A316VJ80"/>
<keyword evidence="1" id="KW-0694">RNA-binding</keyword>
<feature type="domain" description="RNase III" evidence="3">
    <location>
        <begin position="374"/>
        <end position="506"/>
    </location>
</feature>
<dbReference type="GO" id="GO:0005654">
    <property type="term" value="C:nucleoplasm"/>
    <property type="evidence" value="ECO:0007669"/>
    <property type="project" value="TreeGrafter"/>
</dbReference>
<dbReference type="GO" id="GO:0006364">
    <property type="term" value="P:rRNA processing"/>
    <property type="evidence" value="ECO:0007669"/>
    <property type="project" value="TreeGrafter"/>
</dbReference>
<dbReference type="OrthoDB" id="2392202at2759"/>
<dbReference type="RefSeq" id="XP_025355857.1">
    <property type="nucleotide sequence ID" value="XM_025502343.1"/>
</dbReference>
<name>A0A316VJ80_9BASI</name>
<dbReference type="STRING" id="1280837.A0A316VJ80"/>
<feature type="compositionally biased region" description="Polar residues" evidence="2">
    <location>
        <begin position="226"/>
        <end position="249"/>
    </location>
</feature>
<dbReference type="Pfam" id="PF00636">
    <property type="entry name" value="Ribonuclease_3"/>
    <property type="match status" value="1"/>
</dbReference>
<evidence type="ECO:0000256" key="2">
    <source>
        <dbReference type="SAM" id="MobiDB-lite"/>
    </source>
</evidence>
<dbReference type="GO" id="GO:0004525">
    <property type="term" value="F:ribonuclease III activity"/>
    <property type="evidence" value="ECO:0007669"/>
    <property type="project" value="InterPro"/>
</dbReference>
<evidence type="ECO:0000313" key="5">
    <source>
        <dbReference type="Proteomes" id="UP000245771"/>
    </source>
</evidence>
<dbReference type="Proteomes" id="UP000245771">
    <property type="component" value="Unassembled WGS sequence"/>
</dbReference>
<feature type="region of interest" description="Disordered" evidence="2">
    <location>
        <begin position="151"/>
        <end position="180"/>
    </location>
</feature>
<evidence type="ECO:0000313" key="4">
    <source>
        <dbReference type="EMBL" id="PWN35555.1"/>
    </source>
</evidence>
<dbReference type="GeneID" id="37024124"/>
<organism evidence="4 5">
    <name type="scientific">Meira miltonrushii</name>
    <dbReference type="NCBI Taxonomy" id="1280837"/>
    <lineage>
        <taxon>Eukaryota</taxon>
        <taxon>Fungi</taxon>
        <taxon>Dikarya</taxon>
        <taxon>Basidiomycota</taxon>
        <taxon>Ustilaginomycotina</taxon>
        <taxon>Exobasidiomycetes</taxon>
        <taxon>Exobasidiales</taxon>
        <taxon>Brachybasidiaceae</taxon>
        <taxon>Meira</taxon>
    </lineage>
</organism>
<proteinExistence type="predicted"/>
<dbReference type="CDD" id="cd00593">
    <property type="entry name" value="RIBOc"/>
    <property type="match status" value="1"/>
</dbReference>
<dbReference type="InParanoid" id="A0A316VJ80"/>
<feature type="region of interest" description="Disordered" evidence="2">
    <location>
        <begin position="265"/>
        <end position="287"/>
    </location>
</feature>
<dbReference type="PANTHER" id="PTHR11207">
    <property type="entry name" value="RIBONUCLEASE III"/>
    <property type="match status" value="1"/>
</dbReference>
<dbReference type="EMBL" id="KZ819603">
    <property type="protein sequence ID" value="PWN35555.1"/>
    <property type="molecule type" value="Genomic_DNA"/>
</dbReference>
<protein>
    <recommendedName>
        <fullName evidence="3">RNase III domain-containing protein</fullName>
    </recommendedName>
</protein>
<keyword evidence="5" id="KW-1185">Reference proteome</keyword>
<dbReference type="GO" id="GO:0034475">
    <property type="term" value="P:U4 snRNA 3'-end processing"/>
    <property type="evidence" value="ECO:0007669"/>
    <property type="project" value="TreeGrafter"/>
</dbReference>
<dbReference type="GO" id="GO:0003723">
    <property type="term" value="F:RNA binding"/>
    <property type="evidence" value="ECO:0007669"/>
    <property type="project" value="UniProtKB-KW"/>
</dbReference>
<feature type="region of interest" description="Disordered" evidence="2">
    <location>
        <begin position="216"/>
        <end position="249"/>
    </location>
</feature>
<feature type="compositionally biased region" description="Polar residues" evidence="2">
    <location>
        <begin position="48"/>
        <end position="76"/>
    </location>
</feature>
<dbReference type="SUPFAM" id="SSF69065">
    <property type="entry name" value="RNase III domain-like"/>
    <property type="match status" value="1"/>
</dbReference>
<dbReference type="InterPro" id="IPR036389">
    <property type="entry name" value="RNase_III_sf"/>
</dbReference>
<dbReference type="InterPro" id="IPR000999">
    <property type="entry name" value="RNase_III_dom"/>
</dbReference>
<reference evidence="4 5" key="1">
    <citation type="journal article" date="2018" name="Mol. Biol. Evol.">
        <title>Broad Genomic Sampling Reveals a Smut Pathogenic Ancestry of the Fungal Clade Ustilaginomycotina.</title>
        <authorList>
            <person name="Kijpornyongpan T."/>
            <person name="Mondo S.J."/>
            <person name="Barry K."/>
            <person name="Sandor L."/>
            <person name="Lee J."/>
            <person name="Lipzen A."/>
            <person name="Pangilinan J."/>
            <person name="LaButti K."/>
            <person name="Hainaut M."/>
            <person name="Henrissat B."/>
            <person name="Grigoriev I.V."/>
            <person name="Spatafora J.W."/>
            <person name="Aime M.C."/>
        </authorList>
    </citation>
    <scope>NUCLEOTIDE SEQUENCE [LARGE SCALE GENOMIC DNA]</scope>
    <source>
        <strain evidence="4 5">MCA 3882</strain>
    </source>
</reference>
<evidence type="ECO:0000259" key="3">
    <source>
        <dbReference type="PROSITE" id="PS50142"/>
    </source>
</evidence>